<dbReference type="EMBL" id="FOAD01000005">
    <property type="protein sequence ID" value="SEL50138.1"/>
    <property type="molecule type" value="Genomic_DNA"/>
</dbReference>
<dbReference type="SUPFAM" id="SSF52540">
    <property type="entry name" value="P-loop containing nucleoside triphosphate hydrolases"/>
    <property type="match status" value="1"/>
</dbReference>
<sequence length="386" mass="43990">MSNKYYGYSVLRENLNNGKLPALREAGLIQSKRVLERLEKYKRTYESNRAPHYEDPNKDAYWYFNSKVYVDIVRKEVNRVISEGVRNGNSALISHVNGLSDKQKRSDLDFHDFFKLEEILKSPAFMLNVFGSPGEGKTMTAVKLAESWLLFHGDGLIITNIESWAELHPKAVHKNTMPGQIRAAKEHEGPVLHLIDELSSGASHRLLQASGVEQGVVSYFRKFRKYPYQASYIGIGHRVVDVTPALRSGELAYFAFKEGSSKKAAQKHMVIYDSEKKSKETKVCDLQGIGMPEYVPDTNDSADWDWGSKEDFVELGFMDADEDEEESGEVGKEDREEIELRQKEDMVYTMKEKGMSYREIAESTDIPKSTISDMVKRAKNRLESSD</sequence>
<evidence type="ECO:0000313" key="3">
    <source>
        <dbReference type="Proteomes" id="UP000183894"/>
    </source>
</evidence>
<organism evidence="2 3">
    <name type="scientific">Haloferax larsenii</name>
    <dbReference type="NCBI Taxonomy" id="302484"/>
    <lineage>
        <taxon>Archaea</taxon>
        <taxon>Methanobacteriati</taxon>
        <taxon>Methanobacteriota</taxon>
        <taxon>Stenosarchaea group</taxon>
        <taxon>Halobacteria</taxon>
        <taxon>Halobacteriales</taxon>
        <taxon>Haloferacaceae</taxon>
        <taxon>Haloferax</taxon>
    </lineage>
</organism>
<evidence type="ECO:0000313" key="2">
    <source>
        <dbReference type="EMBL" id="SEL50138.1"/>
    </source>
</evidence>
<name>A0A1H7QR00_HALLR</name>
<accession>A0A1H7QR00</accession>
<dbReference type="InterPro" id="IPR036388">
    <property type="entry name" value="WH-like_DNA-bd_sf"/>
</dbReference>
<dbReference type="Gene3D" id="1.10.10.10">
    <property type="entry name" value="Winged helix-like DNA-binding domain superfamily/Winged helix DNA-binding domain"/>
    <property type="match status" value="1"/>
</dbReference>
<dbReference type="PROSITE" id="PS00622">
    <property type="entry name" value="HTH_LUXR_1"/>
    <property type="match status" value="1"/>
</dbReference>
<dbReference type="Proteomes" id="UP000183894">
    <property type="component" value="Unassembled WGS sequence"/>
</dbReference>
<gene>
    <name evidence="2" type="ORF">SAMN04488691_105117</name>
</gene>
<dbReference type="AlphaFoldDB" id="A0A1H7QR00"/>
<reference evidence="2 3" key="1">
    <citation type="submission" date="2016-10" db="EMBL/GenBank/DDBJ databases">
        <authorList>
            <person name="de Groot N.N."/>
        </authorList>
    </citation>
    <scope>NUCLEOTIDE SEQUENCE [LARGE SCALE GENOMIC DNA]</scope>
    <source>
        <strain evidence="2 3">CDM_5</strain>
    </source>
</reference>
<protein>
    <submittedName>
        <fullName evidence="2">ATPase family associated with various cellular activities (AAA)</fullName>
    </submittedName>
</protein>
<dbReference type="SUPFAM" id="SSF88659">
    <property type="entry name" value="Sigma3 and sigma4 domains of RNA polymerase sigma factors"/>
    <property type="match status" value="1"/>
</dbReference>
<evidence type="ECO:0000259" key="1">
    <source>
        <dbReference type="PROSITE" id="PS00622"/>
    </source>
</evidence>
<dbReference type="GO" id="GO:0016987">
    <property type="term" value="F:sigma factor activity"/>
    <property type="evidence" value="ECO:0007669"/>
    <property type="project" value="InterPro"/>
</dbReference>
<feature type="domain" description="HTH luxR-type" evidence="1">
    <location>
        <begin position="354"/>
        <end position="381"/>
    </location>
</feature>
<dbReference type="Pfam" id="PF08281">
    <property type="entry name" value="Sigma70_r4_2"/>
    <property type="match status" value="1"/>
</dbReference>
<dbReference type="InterPro" id="IPR027417">
    <property type="entry name" value="P-loop_NTPase"/>
</dbReference>
<dbReference type="InterPro" id="IPR000792">
    <property type="entry name" value="Tscrpt_reg_LuxR_C"/>
</dbReference>
<dbReference type="GO" id="GO:0006352">
    <property type="term" value="P:DNA-templated transcription initiation"/>
    <property type="evidence" value="ECO:0007669"/>
    <property type="project" value="InterPro"/>
</dbReference>
<dbReference type="RefSeq" id="WP_139198374.1">
    <property type="nucleotide sequence ID" value="NZ_FOAD01000005.1"/>
</dbReference>
<dbReference type="GO" id="GO:0003677">
    <property type="term" value="F:DNA binding"/>
    <property type="evidence" value="ECO:0007669"/>
    <property type="project" value="InterPro"/>
</dbReference>
<dbReference type="OrthoDB" id="324846at2157"/>
<proteinExistence type="predicted"/>
<dbReference type="InterPro" id="IPR013324">
    <property type="entry name" value="RNA_pol_sigma_r3/r4-like"/>
</dbReference>
<dbReference type="InterPro" id="IPR013249">
    <property type="entry name" value="RNA_pol_sigma70_r4_t2"/>
</dbReference>